<dbReference type="EMBL" id="FRCT01000001">
    <property type="protein sequence ID" value="SHM18329.1"/>
    <property type="molecule type" value="Genomic_DNA"/>
</dbReference>
<dbReference type="InterPro" id="IPR035093">
    <property type="entry name" value="RelE/ParE_toxin_dom_sf"/>
</dbReference>
<evidence type="ECO:0000313" key="2">
    <source>
        <dbReference type="EMBL" id="SHM18329.1"/>
    </source>
</evidence>
<gene>
    <name evidence="2" type="ORF">SAMN04487860_101427</name>
</gene>
<evidence type="ECO:0000256" key="1">
    <source>
        <dbReference type="ARBA" id="ARBA00022649"/>
    </source>
</evidence>
<name>A0A1M7GR22_RUMFL</name>
<accession>A0A1M7GR22</accession>
<evidence type="ECO:0000313" key="3">
    <source>
        <dbReference type="Proteomes" id="UP000184394"/>
    </source>
</evidence>
<dbReference type="SUPFAM" id="SSF143011">
    <property type="entry name" value="RelE-like"/>
    <property type="match status" value="1"/>
</dbReference>
<dbReference type="Pfam" id="PF05016">
    <property type="entry name" value="ParE_toxin"/>
    <property type="match status" value="1"/>
</dbReference>
<dbReference type="Gene3D" id="3.30.2310.20">
    <property type="entry name" value="RelE-like"/>
    <property type="match status" value="1"/>
</dbReference>
<organism evidence="2 3">
    <name type="scientific">Ruminococcus flavefaciens</name>
    <dbReference type="NCBI Taxonomy" id="1265"/>
    <lineage>
        <taxon>Bacteria</taxon>
        <taxon>Bacillati</taxon>
        <taxon>Bacillota</taxon>
        <taxon>Clostridia</taxon>
        <taxon>Eubacteriales</taxon>
        <taxon>Oscillospiraceae</taxon>
        <taxon>Ruminococcus</taxon>
    </lineage>
</organism>
<proteinExistence type="predicted"/>
<dbReference type="AlphaFoldDB" id="A0A1M7GR22"/>
<reference evidence="2 3" key="1">
    <citation type="submission" date="2016-11" db="EMBL/GenBank/DDBJ databases">
        <authorList>
            <person name="Jaros S."/>
            <person name="Januszkiewicz K."/>
            <person name="Wedrychowicz H."/>
        </authorList>
    </citation>
    <scope>NUCLEOTIDE SEQUENCE [LARGE SCALE GENOMIC DNA]</scope>
    <source>
        <strain evidence="2 3">Y1</strain>
    </source>
</reference>
<keyword evidence="1" id="KW-1277">Toxin-antitoxin system</keyword>
<sequence>MHYKILLTKSFEKDFDNALSYITTKLLNRIAARNLLQKTRETINILSDSPSAFPVYHGSSNIKFEYHYILVGNYIIFYRIAEEEKTVYIACFLYSGQNIEKII</sequence>
<dbReference type="OrthoDB" id="361440at2"/>
<dbReference type="RefSeq" id="WP_072948196.1">
    <property type="nucleotide sequence ID" value="NZ_FRCT01000001.1"/>
</dbReference>
<dbReference type="Proteomes" id="UP000184394">
    <property type="component" value="Unassembled WGS sequence"/>
</dbReference>
<dbReference type="InterPro" id="IPR007712">
    <property type="entry name" value="RelE/ParE_toxin"/>
</dbReference>
<protein>
    <submittedName>
        <fullName evidence="2">ParE toxin of type II toxin-antitoxin system, parDE</fullName>
    </submittedName>
</protein>